<dbReference type="AlphaFoldDB" id="A0A2P4S8V1"/>
<keyword evidence="3" id="KW-1185">Reference proteome</keyword>
<gene>
    <name evidence="2" type="ORF">CIB84_015699</name>
</gene>
<evidence type="ECO:0000256" key="1">
    <source>
        <dbReference type="SAM" id="MobiDB-lite"/>
    </source>
</evidence>
<proteinExistence type="predicted"/>
<evidence type="ECO:0000313" key="3">
    <source>
        <dbReference type="Proteomes" id="UP000237246"/>
    </source>
</evidence>
<comment type="caution">
    <text evidence="2">The sequence shown here is derived from an EMBL/GenBank/DDBJ whole genome shotgun (WGS) entry which is preliminary data.</text>
</comment>
<feature type="region of interest" description="Disordered" evidence="1">
    <location>
        <begin position="1"/>
        <end position="27"/>
    </location>
</feature>
<organism evidence="2 3">
    <name type="scientific">Bambusicola thoracicus</name>
    <name type="common">Chinese bamboo-partridge</name>
    <name type="synonym">Perdix thoracica</name>
    <dbReference type="NCBI Taxonomy" id="9083"/>
    <lineage>
        <taxon>Eukaryota</taxon>
        <taxon>Metazoa</taxon>
        <taxon>Chordata</taxon>
        <taxon>Craniata</taxon>
        <taxon>Vertebrata</taxon>
        <taxon>Euteleostomi</taxon>
        <taxon>Archelosauria</taxon>
        <taxon>Archosauria</taxon>
        <taxon>Dinosauria</taxon>
        <taxon>Saurischia</taxon>
        <taxon>Theropoda</taxon>
        <taxon>Coelurosauria</taxon>
        <taxon>Aves</taxon>
        <taxon>Neognathae</taxon>
        <taxon>Galloanserae</taxon>
        <taxon>Galliformes</taxon>
        <taxon>Phasianidae</taxon>
        <taxon>Perdicinae</taxon>
        <taxon>Bambusicola</taxon>
    </lineage>
</organism>
<dbReference type="EMBL" id="PPHD01081800">
    <property type="protein sequence ID" value="POI20554.1"/>
    <property type="molecule type" value="Genomic_DNA"/>
</dbReference>
<name>A0A2P4S8V1_BAMTH</name>
<feature type="compositionally biased region" description="Polar residues" evidence="1">
    <location>
        <begin position="1"/>
        <end position="12"/>
    </location>
</feature>
<protein>
    <submittedName>
        <fullName evidence="2">Uncharacterized protein</fullName>
    </submittedName>
</protein>
<sequence>MQWWSGSSTGASYSPGRDSGWSWTAGETMTPGKYPGSAWTRVGTFISFSPVTIRTPPHLMGVREHLHTLRHHGESAPPGWW</sequence>
<dbReference type="Proteomes" id="UP000237246">
    <property type="component" value="Unassembled WGS sequence"/>
</dbReference>
<reference evidence="2 3" key="1">
    <citation type="submission" date="2018-01" db="EMBL/GenBank/DDBJ databases">
        <title>Comparison of the Chinese Bamboo Partridge and Red Junglefowl genome sequences highlights the importance of demography in genome evolution.</title>
        <authorList>
            <person name="Tiley G.P."/>
            <person name="Kimball R.T."/>
            <person name="Braun E.L."/>
            <person name="Burleigh J.G."/>
        </authorList>
    </citation>
    <scope>NUCLEOTIDE SEQUENCE [LARGE SCALE GENOMIC DNA]</scope>
    <source>
        <strain evidence="2">RTK389</strain>
        <tissue evidence="2">Blood</tissue>
    </source>
</reference>
<evidence type="ECO:0000313" key="2">
    <source>
        <dbReference type="EMBL" id="POI20554.1"/>
    </source>
</evidence>
<accession>A0A2P4S8V1</accession>